<dbReference type="EC" id="6.3.2.2" evidence="5"/>
<keyword evidence="3 5" id="KW-0067">ATP-binding</keyword>
<evidence type="ECO:0000313" key="8">
    <source>
        <dbReference type="Proteomes" id="UP001180845"/>
    </source>
</evidence>
<evidence type="ECO:0000256" key="3">
    <source>
        <dbReference type="ARBA" id="ARBA00022840"/>
    </source>
</evidence>
<reference evidence="7" key="1">
    <citation type="submission" date="2023-07" db="EMBL/GenBank/DDBJ databases">
        <title>Sequencing the genomes of 1000 actinobacteria strains.</title>
        <authorList>
            <person name="Klenk H.-P."/>
        </authorList>
    </citation>
    <scope>NUCLEOTIDE SEQUENCE</scope>
    <source>
        <strain evidence="7">DSM 45977</strain>
    </source>
</reference>
<proteinExistence type="inferred from homology"/>
<dbReference type="Proteomes" id="UP001180845">
    <property type="component" value="Unassembled WGS sequence"/>
</dbReference>
<evidence type="ECO:0000256" key="4">
    <source>
        <dbReference type="ARBA" id="ARBA00048819"/>
    </source>
</evidence>
<dbReference type="Gene3D" id="3.30.590.20">
    <property type="match status" value="1"/>
</dbReference>
<dbReference type="Pfam" id="PF04107">
    <property type="entry name" value="GCS2"/>
    <property type="match status" value="1"/>
</dbReference>
<dbReference type="PANTHER" id="PTHR36510">
    <property type="entry name" value="GLUTAMATE--CYSTEINE LIGASE 2-RELATED"/>
    <property type="match status" value="1"/>
</dbReference>
<feature type="region of interest" description="Disordered" evidence="6">
    <location>
        <begin position="383"/>
        <end position="410"/>
    </location>
</feature>
<dbReference type="GO" id="GO:0005524">
    <property type="term" value="F:ATP binding"/>
    <property type="evidence" value="ECO:0007669"/>
    <property type="project" value="UniProtKB-KW"/>
</dbReference>
<accession>A0AAE3ZBS2</accession>
<gene>
    <name evidence="7" type="ORF">JOF55_000405</name>
</gene>
<keyword evidence="8" id="KW-1185">Reference proteome</keyword>
<dbReference type="EMBL" id="JAVDXW010000001">
    <property type="protein sequence ID" value="MDR7300224.1"/>
    <property type="molecule type" value="Genomic_DNA"/>
</dbReference>
<protein>
    <recommendedName>
        <fullName evidence="5">Putative glutamate--cysteine ligase 2</fullName>
        <ecNumber evidence="5">6.3.2.2</ecNumber>
    </recommendedName>
    <alternativeName>
        <fullName evidence="5">Gamma-glutamylcysteine synthetase 2</fullName>
        <shortName evidence="5">GCS 2</shortName>
        <shortName evidence="5">Gamma-GCS 2</shortName>
    </alternativeName>
</protein>
<evidence type="ECO:0000256" key="5">
    <source>
        <dbReference type="HAMAP-Rule" id="MF_01609"/>
    </source>
</evidence>
<evidence type="ECO:0000256" key="1">
    <source>
        <dbReference type="ARBA" id="ARBA00022598"/>
    </source>
</evidence>
<organism evidence="7 8">
    <name type="scientific">Haloactinomyces albus</name>
    <dbReference type="NCBI Taxonomy" id="1352928"/>
    <lineage>
        <taxon>Bacteria</taxon>
        <taxon>Bacillati</taxon>
        <taxon>Actinomycetota</taxon>
        <taxon>Actinomycetes</taxon>
        <taxon>Actinopolysporales</taxon>
        <taxon>Actinopolysporaceae</taxon>
        <taxon>Haloactinomyces</taxon>
    </lineage>
</organism>
<dbReference type="GO" id="GO:0042398">
    <property type="term" value="P:modified amino acid biosynthetic process"/>
    <property type="evidence" value="ECO:0007669"/>
    <property type="project" value="InterPro"/>
</dbReference>
<dbReference type="InterPro" id="IPR006336">
    <property type="entry name" value="GCS2"/>
</dbReference>
<dbReference type="InterPro" id="IPR014746">
    <property type="entry name" value="Gln_synth/guanido_kin_cat_dom"/>
</dbReference>
<dbReference type="NCBIfam" id="TIGR02050">
    <property type="entry name" value="gshA_cyan_rel"/>
    <property type="match status" value="1"/>
</dbReference>
<dbReference type="PANTHER" id="PTHR36510:SF1">
    <property type="entry name" value="GLUTAMATE--CYSTEINE LIGASE 2-RELATED"/>
    <property type="match status" value="1"/>
</dbReference>
<dbReference type="SUPFAM" id="SSF55931">
    <property type="entry name" value="Glutamine synthetase/guanido kinase"/>
    <property type="match status" value="1"/>
</dbReference>
<name>A0AAE3ZBS2_9ACTN</name>
<dbReference type="InterPro" id="IPR050141">
    <property type="entry name" value="GCL_type2/YbdK_subfam"/>
</dbReference>
<comment type="similarity">
    <text evidence="5">Belongs to the glutamate--cysteine ligase type 2 family. YbdK subfamily.</text>
</comment>
<evidence type="ECO:0000256" key="2">
    <source>
        <dbReference type="ARBA" id="ARBA00022741"/>
    </source>
</evidence>
<keyword evidence="1 5" id="KW-0436">Ligase</keyword>
<keyword evidence="2 5" id="KW-0547">Nucleotide-binding</keyword>
<dbReference type="AlphaFoldDB" id="A0AAE3ZBS2"/>
<dbReference type="RefSeq" id="WP_310268627.1">
    <property type="nucleotide sequence ID" value="NZ_JAVDXW010000001.1"/>
</dbReference>
<evidence type="ECO:0000313" key="7">
    <source>
        <dbReference type="EMBL" id="MDR7300224.1"/>
    </source>
</evidence>
<dbReference type="InterPro" id="IPR011793">
    <property type="entry name" value="YbdK"/>
</dbReference>
<dbReference type="HAMAP" id="MF_01609">
    <property type="entry name" value="Glu_cys_ligase_2"/>
    <property type="match status" value="1"/>
</dbReference>
<comment type="caution">
    <text evidence="7">The sequence shown here is derived from an EMBL/GenBank/DDBJ whole genome shotgun (WGS) entry which is preliminary data.</text>
</comment>
<dbReference type="GO" id="GO:0004357">
    <property type="term" value="F:glutamate-cysteine ligase activity"/>
    <property type="evidence" value="ECO:0007669"/>
    <property type="project" value="UniProtKB-EC"/>
</dbReference>
<sequence>MSASISKGLLSLETATATGLTCGVEEEFLLVDATSGRTVPYASAVLARAARHPARPSGAALYPELMGTQVETATGICTTLGELRGQLHETRRLLGAAAESERARLISSGTPLVAGDPPPVSAGHHFDRLARTYGGLLTDYQACGCHVHIGVPDRDTAVAVINHLRPWIPTLLALSGNSPFHAGSDTGYTSWRMVQQSRFPGSGLPPRFTSAADYDARVSTMIDCGVLMDTDTSFWLARPSPRLPTVELRVADTAITVEEAVLQAALSRALVRTALGELAAGVAAPAVDPQVAAAAVWSAARYGLRGHGVHPVSEHRVPAVELVRELLEHVSPALEELGDVDAVHGALTTLLRRGTGAERQRDAARGGPEAVIRMLAEQTLPDSAAEFSGSSFPESSNRSRRTSATRADRG</sequence>
<comment type="function">
    <text evidence="5">ATP-dependent carboxylate-amine ligase which exhibits weak glutamate--cysteine ligase activity.</text>
</comment>
<evidence type="ECO:0000256" key="6">
    <source>
        <dbReference type="SAM" id="MobiDB-lite"/>
    </source>
</evidence>
<dbReference type="NCBIfam" id="NF010041">
    <property type="entry name" value="PRK13517.1-1"/>
    <property type="match status" value="1"/>
</dbReference>
<comment type="catalytic activity">
    <reaction evidence="4 5">
        <text>L-cysteine + L-glutamate + ATP = gamma-L-glutamyl-L-cysteine + ADP + phosphate + H(+)</text>
        <dbReference type="Rhea" id="RHEA:13285"/>
        <dbReference type="ChEBI" id="CHEBI:15378"/>
        <dbReference type="ChEBI" id="CHEBI:29985"/>
        <dbReference type="ChEBI" id="CHEBI:30616"/>
        <dbReference type="ChEBI" id="CHEBI:35235"/>
        <dbReference type="ChEBI" id="CHEBI:43474"/>
        <dbReference type="ChEBI" id="CHEBI:58173"/>
        <dbReference type="ChEBI" id="CHEBI:456216"/>
        <dbReference type="EC" id="6.3.2.2"/>
    </reaction>
</comment>